<dbReference type="SMART" id="SM00195">
    <property type="entry name" value="DSPc"/>
    <property type="match status" value="1"/>
</dbReference>
<dbReference type="HOGENOM" id="CLU_027074_6_0_1"/>
<dbReference type="OrthoDB" id="10252009at2759"/>
<gene>
    <name evidence="7" type="ORF">UREG_00893</name>
</gene>
<dbReference type="EC" id="3.1.3.48" evidence="2"/>
<dbReference type="CDD" id="cd14498">
    <property type="entry name" value="DSP"/>
    <property type="match status" value="1"/>
</dbReference>
<feature type="domain" description="Tyrosine-protein phosphatase" evidence="5">
    <location>
        <begin position="10"/>
        <end position="165"/>
    </location>
</feature>
<reference evidence="8" key="1">
    <citation type="journal article" date="2009" name="Genome Res.">
        <title>Comparative genomic analyses of the human fungal pathogens Coccidioides and their relatives.</title>
        <authorList>
            <person name="Sharpton T.J."/>
            <person name="Stajich J.E."/>
            <person name="Rounsley S.D."/>
            <person name="Gardner M.J."/>
            <person name="Wortman J.R."/>
            <person name="Jordar V.S."/>
            <person name="Maiti R."/>
            <person name="Kodira C.D."/>
            <person name="Neafsey D.E."/>
            <person name="Zeng Q."/>
            <person name="Hung C.-Y."/>
            <person name="McMahan C."/>
            <person name="Muszewska A."/>
            <person name="Grynberg M."/>
            <person name="Mandel M.A."/>
            <person name="Kellner E.M."/>
            <person name="Barker B.M."/>
            <person name="Galgiani J.N."/>
            <person name="Orbach M.J."/>
            <person name="Kirkland T.N."/>
            <person name="Cole G.T."/>
            <person name="Henn M.R."/>
            <person name="Birren B.W."/>
            <person name="Taylor J.W."/>
        </authorList>
    </citation>
    <scope>NUCLEOTIDE SEQUENCE [LARGE SCALE GENOMIC DNA]</scope>
    <source>
        <strain evidence="8">UAMH 1704</strain>
    </source>
</reference>
<evidence type="ECO:0000259" key="6">
    <source>
        <dbReference type="PROSITE" id="PS50056"/>
    </source>
</evidence>
<dbReference type="InterPro" id="IPR000340">
    <property type="entry name" value="Dual-sp_phosphatase_cat-dom"/>
</dbReference>
<dbReference type="eggNOG" id="KOG1717">
    <property type="taxonomic scope" value="Eukaryota"/>
</dbReference>
<feature type="domain" description="Tyrosine specific protein phosphatases" evidence="6">
    <location>
        <begin position="73"/>
        <end position="144"/>
    </location>
</feature>
<dbReference type="AlphaFoldDB" id="C4JEZ2"/>
<name>C4JEZ2_UNCRE</name>
<dbReference type="GeneID" id="8437691"/>
<sequence>MDGMKGAELCPIAGVPGLYISDRFGARSRALLESHNIKYVLSATCEHDLPAWDEATRAMISIKHLDIDDHPLQDIIHYLKEACDWVHAALQEGSTQADLQRPVGVLVHCIQGISRSGAIIVAYLMRYRALSYFDALAMARESRPIIKPNQGFALQLRIWQLCNYDIYVAESVDSGPPAFRPEYGFWRSQCIMAHQGSEAGTREVIRKRNRHIEAELLKWEELEQKVLR</sequence>
<evidence type="ECO:0000256" key="3">
    <source>
        <dbReference type="ARBA" id="ARBA00022801"/>
    </source>
</evidence>
<dbReference type="PANTHER" id="PTHR10159:SF519">
    <property type="entry name" value="DUAL SPECIFICITY PROTEIN PHOSPHATASE MPK3"/>
    <property type="match status" value="1"/>
</dbReference>
<dbReference type="VEuPathDB" id="FungiDB:UREG_00893"/>
<keyword evidence="8" id="KW-1185">Reference proteome</keyword>
<evidence type="ECO:0000256" key="4">
    <source>
        <dbReference type="ARBA" id="ARBA00022912"/>
    </source>
</evidence>
<keyword evidence="3" id="KW-0378">Hydrolase</keyword>
<dbReference type="PROSITE" id="PS50056">
    <property type="entry name" value="TYR_PHOSPHATASE_2"/>
    <property type="match status" value="1"/>
</dbReference>
<comment type="similarity">
    <text evidence="1">Belongs to the protein-tyrosine phosphatase family. Non-receptor class dual specificity subfamily.</text>
</comment>
<dbReference type="PROSITE" id="PS50054">
    <property type="entry name" value="TYR_PHOSPHATASE_DUAL"/>
    <property type="match status" value="1"/>
</dbReference>
<dbReference type="OMA" id="WIRCDDT"/>
<dbReference type="RefSeq" id="XP_002541378.1">
    <property type="nucleotide sequence ID" value="XM_002541332.1"/>
</dbReference>
<organism evidence="7 8">
    <name type="scientific">Uncinocarpus reesii (strain UAMH 1704)</name>
    <dbReference type="NCBI Taxonomy" id="336963"/>
    <lineage>
        <taxon>Eukaryota</taxon>
        <taxon>Fungi</taxon>
        <taxon>Dikarya</taxon>
        <taxon>Ascomycota</taxon>
        <taxon>Pezizomycotina</taxon>
        <taxon>Eurotiomycetes</taxon>
        <taxon>Eurotiomycetidae</taxon>
        <taxon>Onygenales</taxon>
        <taxon>Onygenaceae</taxon>
        <taxon>Uncinocarpus</taxon>
    </lineage>
</organism>
<dbReference type="InterPro" id="IPR016130">
    <property type="entry name" value="Tyr_Pase_AS"/>
</dbReference>
<proteinExistence type="inferred from homology"/>
<dbReference type="InterPro" id="IPR000387">
    <property type="entry name" value="Tyr_Pase_dom"/>
</dbReference>
<dbReference type="GO" id="GO:0004725">
    <property type="term" value="F:protein tyrosine phosphatase activity"/>
    <property type="evidence" value="ECO:0007669"/>
    <property type="project" value="UniProtKB-EC"/>
</dbReference>
<dbReference type="Pfam" id="PF00782">
    <property type="entry name" value="DSPc"/>
    <property type="match status" value="1"/>
</dbReference>
<protein>
    <recommendedName>
        <fullName evidence="2">protein-tyrosine-phosphatase</fullName>
        <ecNumber evidence="2">3.1.3.48</ecNumber>
    </recommendedName>
</protein>
<dbReference type="Gene3D" id="3.90.190.10">
    <property type="entry name" value="Protein tyrosine phosphatase superfamily"/>
    <property type="match status" value="1"/>
</dbReference>
<dbReference type="EMBL" id="CH476615">
    <property type="protein sequence ID" value="EEP76045.1"/>
    <property type="molecule type" value="Genomic_DNA"/>
</dbReference>
<dbReference type="STRING" id="336963.C4JEZ2"/>
<dbReference type="KEGG" id="ure:UREG_00893"/>
<evidence type="ECO:0000259" key="5">
    <source>
        <dbReference type="PROSITE" id="PS50054"/>
    </source>
</evidence>
<evidence type="ECO:0000313" key="7">
    <source>
        <dbReference type="EMBL" id="EEP76045.1"/>
    </source>
</evidence>
<dbReference type="InParanoid" id="C4JEZ2"/>
<dbReference type="PANTHER" id="PTHR10159">
    <property type="entry name" value="DUAL SPECIFICITY PROTEIN PHOSPHATASE"/>
    <property type="match status" value="1"/>
</dbReference>
<dbReference type="GO" id="GO:0005737">
    <property type="term" value="C:cytoplasm"/>
    <property type="evidence" value="ECO:0007669"/>
    <property type="project" value="TreeGrafter"/>
</dbReference>
<evidence type="ECO:0000256" key="1">
    <source>
        <dbReference type="ARBA" id="ARBA00008601"/>
    </source>
</evidence>
<accession>C4JEZ2</accession>
<dbReference type="InterPro" id="IPR020422">
    <property type="entry name" value="TYR_PHOSPHATASE_DUAL_dom"/>
</dbReference>
<dbReference type="SUPFAM" id="SSF52799">
    <property type="entry name" value="(Phosphotyrosine protein) phosphatases II"/>
    <property type="match status" value="1"/>
</dbReference>
<dbReference type="Proteomes" id="UP000002058">
    <property type="component" value="Unassembled WGS sequence"/>
</dbReference>
<evidence type="ECO:0000313" key="8">
    <source>
        <dbReference type="Proteomes" id="UP000002058"/>
    </source>
</evidence>
<evidence type="ECO:0000256" key="2">
    <source>
        <dbReference type="ARBA" id="ARBA00013064"/>
    </source>
</evidence>
<dbReference type="PROSITE" id="PS00383">
    <property type="entry name" value="TYR_PHOSPHATASE_1"/>
    <property type="match status" value="1"/>
</dbReference>
<dbReference type="GO" id="GO:0043409">
    <property type="term" value="P:negative regulation of MAPK cascade"/>
    <property type="evidence" value="ECO:0007669"/>
    <property type="project" value="TreeGrafter"/>
</dbReference>
<keyword evidence="4" id="KW-0904">Protein phosphatase</keyword>
<dbReference type="InterPro" id="IPR029021">
    <property type="entry name" value="Prot-tyrosine_phosphatase-like"/>
</dbReference>